<accession>A0A150GGT8</accession>
<feature type="compositionally biased region" description="Low complexity" evidence="5">
    <location>
        <begin position="213"/>
        <end position="282"/>
    </location>
</feature>
<dbReference type="Gene3D" id="1.25.40.10">
    <property type="entry name" value="Tetratricopeptide repeat domain"/>
    <property type="match status" value="1"/>
</dbReference>
<keyword evidence="6" id="KW-0812">Transmembrane</keyword>
<comment type="caution">
    <text evidence="8">The sequence shown here is derived from an EMBL/GenBank/DDBJ whole genome shotgun (WGS) entry which is preliminary data.</text>
</comment>
<dbReference type="AlphaFoldDB" id="A0A150GGT8"/>
<dbReference type="GO" id="GO:0005634">
    <property type="term" value="C:nucleus"/>
    <property type="evidence" value="ECO:0007669"/>
    <property type="project" value="TreeGrafter"/>
</dbReference>
<dbReference type="EMBL" id="LSYV01000026">
    <property type="protein sequence ID" value="KXZ48845.1"/>
    <property type="molecule type" value="Genomic_DNA"/>
</dbReference>
<keyword evidence="3" id="KW-0862">Zinc</keyword>
<organism evidence="8 9">
    <name type="scientific">Gonium pectorale</name>
    <name type="common">Green alga</name>
    <dbReference type="NCBI Taxonomy" id="33097"/>
    <lineage>
        <taxon>Eukaryota</taxon>
        <taxon>Viridiplantae</taxon>
        <taxon>Chlorophyta</taxon>
        <taxon>core chlorophytes</taxon>
        <taxon>Chlorophyceae</taxon>
        <taxon>CS clade</taxon>
        <taxon>Chlamydomonadales</taxon>
        <taxon>Volvocaceae</taxon>
        <taxon>Gonium</taxon>
    </lineage>
</organism>
<dbReference type="STRING" id="33097.A0A150GGT8"/>
<evidence type="ECO:0000313" key="9">
    <source>
        <dbReference type="Proteomes" id="UP000075714"/>
    </source>
</evidence>
<feature type="domain" description="MYND-type" evidence="7">
    <location>
        <begin position="146"/>
        <end position="187"/>
    </location>
</feature>
<proteinExistence type="predicted"/>
<name>A0A150GGT8_GONPE</name>
<evidence type="ECO:0000256" key="3">
    <source>
        <dbReference type="ARBA" id="ARBA00022833"/>
    </source>
</evidence>
<dbReference type="Pfam" id="PF01753">
    <property type="entry name" value="zf-MYND"/>
    <property type="match status" value="1"/>
</dbReference>
<dbReference type="PANTHER" id="PTHR10237:SF14">
    <property type="entry name" value="MYND-TYPE DOMAIN-CONTAINING PROTEIN"/>
    <property type="match status" value="1"/>
</dbReference>
<dbReference type="Proteomes" id="UP000075714">
    <property type="component" value="Unassembled WGS sequence"/>
</dbReference>
<dbReference type="SUPFAM" id="SSF144232">
    <property type="entry name" value="HIT/MYND zinc finger-like"/>
    <property type="match status" value="1"/>
</dbReference>
<dbReference type="InterPro" id="IPR002893">
    <property type="entry name" value="Znf_MYND"/>
</dbReference>
<feature type="transmembrane region" description="Helical" evidence="6">
    <location>
        <begin position="9"/>
        <end position="31"/>
    </location>
</feature>
<dbReference type="OrthoDB" id="540581at2759"/>
<evidence type="ECO:0000256" key="4">
    <source>
        <dbReference type="PROSITE-ProRule" id="PRU00134"/>
    </source>
</evidence>
<dbReference type="InterPro" id="IPR024119">
    <property type="entry name" value="TF_DEAF-1"/>
</dbReference>
<evidence type="ECO:0000259" key="7">
    <source>
        <dbReference type="PROSITE" id="PS50865"/>
    </source>
</evidence>
<evidence type="ECO:0000256" key="5">
    <source>
        <dbReference type="SAM" id="MobiDB-lite"/>
    </source>
</evidence>
<protein>
    <recommendedName>
        <fullName evidence="7">MYND-type domain-containing protein</fullName>
    </recommendedName>
</protein>
<dbReference type="Gene3D" id="6.10.140.2220">
    <property type="match status" value="1"/>
</dbReference>
<reference evidence="9" key="1">
    <citation type="journal article" date="2016" name="Nat. Commun.">
        <title>The Gonium pectorale genome demonstrates co-option of cell cycle regulation during the evolution of multicellularity.</title>
        <authorList>
            <person name="Hanschen E.R."/>
            <person name="Marriage T.N."/>
            <person name="Ferris P.J."/>
            <person name="Hamaji T."/>
            <person name="Toyoda A."/>
            <person name="Fujiyama A."/>
            <person name="Neme R."/>
            <person name="Noguchi H."/>
            <person name="Minakuchi Y."/>
            <person name="Suzuki M."/>
            <person name="Kawai-Toyooka H."/>
            <person name="Smith D.R."/>
            <person name="Sparks H."/>
            <person name="Anderson J."/>
            <person name="Bakaric R."/>
            <person name="Luria V."/>
            <person name="Karger A."/>
            <person name="Kirschner M.W."/>
            <person name="Durand P.M."/>
            <person name="Michod R.E."/>
            <person name="Nozaki H."/>
            <person name="Olson B.J."/>
        </authorList>
    </citation>
    <scope>NUCLEOTIDE SEQUENCE [LARGE SCALE GENOMIC DNA]</scope>
    <source>
        <strain evidence="9">NIES-2863</strain>
    </source>
</reference>
<feature type="compositionally biased region" description="Pro residues" evidence="5">
    <location>
        <begin position="64"/>
        <end position="79"/>
    </location>
</feature>
<feature type="region of interest" description="Disordered" evidence="5">
    <location>
        <begin position="182"/>
        <end position="283"/>
    </location>
</feature>
<keyword evidence="6" id="KW-1133">Transmembrane helix</keyword>
<evidence type="ECO:0000313" key="8">
    <source>
        <dbReference type="EMBL" id="KXZ48845.1"/>
    </source>
</evidence>
<sequence length="435" mass="41779">MSSGSGNAWLYKTAAIAAAATLTAGVGYVIYKYVLSESDEPDEPISMQALLTGGAAGGGSAPRASPPALPVRKTPPAPKPKTSGPSLPTRKSPSPKPAAPAATPAAAGDAAAAAVSAADDGAGPSTSAAPAAPAAKAPASAGLKACACCSQPLKTGGLPQRCGKCKSVYYCSQACQKKHWSEHKPHCSKGPGSAQEPATSGTSSSGGGDADSGDATAAAVAPAPVPAPAAEGASGAGAADSSAASTPAAPAEAAGAAASGSTEADASSSAAPAGDGAAASGGAASGGLQNALVEVLRQAAEKGAGTLDGAFEEAVMYFLDGKLATALSAFQTLQAAARAQGRSDLALDLHKWLGHTHTKMGDFGAAAQSFRDGIQAAKAAGPGSAAAQVDNAVGLGNLLKMMGKLTEATTVLKDALQVAAKAESAGMQPATRPTV</sequence>
<dbReference type="PANTHER" id="PTHR10237">
    <property type="entry name" value="DEFORMED EPIDERMAL AUTOREGULATORY FACTOR 1 HOMOLOG SUPPRESSIN"/>
    <property type="match status" value="1"/>
</dbReference>
<dbReference type="SUPFAM" id="SSF48452">
    <property type="entry name" value="TPR-like"/>
    <property type="match status" value="1"/>
</dbReference>
<dbReference type="GO" id="GO:0008270">
    <property type="term" value="F:zinc ion binding"/>
    <property type="evidence" value="ECO:0007669"/>
    <property type="project" value="UniProtKB-KW"/>
</dbReference>
<keyword evidence="9" id="KW-1185">Reference proteome</keyword>
<keyword evidence="1" id="KW-0479">Metal-binding</keyword>
<gene>
    <name evidence="8" type="ORF">GPECTOR_25g430</name>
</gene>
<feature type="region of interest" description="Disordered" evidence="5">
    <location>
        <begin position="51"/>
        <end position="105"/>
    </location>
</feature>
<dbReference type="GO" id="GO:0000981">
    <property type="term" value="F:DNA-binding transcription factor activity, RNA polymerase II-specific"/>
    <property type="evidence" value="ECO:0007669"/>
    <property type="project" value="TreeGrafter"/>
</dbReference>
<evidence type="ECO:0000256" key="2">
    <source>
        <dbReference type="ARBA" id="ARBA00022771"/>
    </source>
</evidence>
<evidence type="ECO:0000256" key="6">
    <source>
        <dbReference type="SAM" id="Phobius"/>
    </source>
</evidence>
<dbReference type="PROSITE" id="PS01360">
    <property type="entry name" value="ZF_MYND_1"/>
    <property type="match status" value="1"/>
</dbReference>
<dbReference type="PROSITE" id="PS50865">
    <property type="entry name" value="ZF_MYND_2"/>
    <property type="match status" value="1"/>
</dbReference>
<keyword evidence="2 4" id="KW-0863">Zinc-finger</keyword>
<keyword evidence="6" id="KW-0472">Membrane</keyword>
<dbReference type="InterPro" id="IPR011990">
    <property type="entry name" value="TPR-like_helical_dom_sf"/>
</dbReference>
<evidence type="ECO:0000256" key="1">
    <source>
        <dbReference type="ARBA" id="ARBA00022723"/>
    </source>
</evidence>